<feature type="region of interest" description="Disordered" evidence="1">
    <location>
        <begin position="130"/>
        <end position="159"/>
    </location>
</feature>
<keyword evidence="4" id="KW-1185">Reference proteome</keyword>
<name>A0ABR3VBV8_HUMIN</name>
<dbReference type="PANTHER" id="PTHR47795">
    <property type="entry name" value="UBIQUITIN AND WLM DOMAIN-CONTAINING METALLOPROTEASE SPCC1442.07C"/>
    <property type="match status" value="1"/>
</dbReference>
<evidence type="ECO:0000256" key="1">
    <source>
        <dbReference type="SAM" id="MobiDB-lite"/>
    </source>
</evidence>
<feature type="region of interest" description="Disordered" evidence="1">
    <location>
        <begin position="301"/>
        <end position="361"/>
    </location>
</feature>
<evidence type="ECO:0000313" key="4">
    <source>
        <dbReference type="Proteomes" id="UP001583172"/>
    </source>
</evidence>
<feature type="region of interest" description="Disordered" evidence="1">
    <location>
        <begin position="1"/>
        <end position="22"/>
    </location>
</feature>
<dbReference type="PROSITE" id="PS51397">
    <property type="entry name" value="WLM"/>
    <property type="match status" value="1"/>
</dbReference>
<accession>A0ABR3VBV8</accession>
<feature type="compositionally biased region" description="Basic residues" evidence="1">
    <location>
        <begin position="130"/>
        <end position="145"/>
    </location>
</feature>
<dbReference type="PANTHER" id="PTHR47795:SF1">
    <property type="entry name" value="DNA-DEPENDENT METALLOPROTEASE WSS1 HOMOLOG 2"/>
    <property type="match status" value="1"/>
</dbReference>
<feature type="domain" description="WLM" evidence="2">
    <location>
        <begin position="158"/>
        <end position="341"/>
    </location>
</feature>
<feature type="compositionally biased region" description="Polar residues" evidence="1">
    <location>
        <begin position="147"/>
        <end position="159"/>
    </location>
</feature>
<dbReference type="InterPro" id="IPR013536">
    <property type="entry name" value="WLM_dom"/>
</dbReference>
<comment type="caution">
    <text evidence="3">The sequence shown here is derived from an EMBL/GenBank/DDBJ whole genome shotgun (WGS) entry which is preliminary data.</text>
</comment>
<dbReference type="EMBL" id="JAZGSY010000182">
    <property type="protein sequence ID" value="KAL1838982.1"/>
    <property type="molecule type" value="Genomic_DNA"/>
</dbReference>
<feature type="compositionally biased region" description="Basic and acidic residues" evidence="1">
    <location>
        <begin position="338"/>
        <end position="347"/>
    </location>
</feature>
<organism evidence="3 4">
    <name type="scientific">Humicola insolens</name>
    <name type="common">Soft-rot fungus</name>
    <dbReference type="NCBI Taxonomy" id="85995"/>
    <lineage>
        <taxon>Eukaryota</taxon>
        <taxon>Fungi</taxon>
        <taxon>Dikarya</taxon>
        <taxon>Ascomycota</taxon>
        <taxon>Pezizomycotina</taxon>
        <taxon>Sordariomycetes</taxon>
        <taxon>Sordariomycetidae</taxon>
        <taxon>Sordariales</taxon>
        <taxon>Chaetomiaceae</taxon>
        <taxon>Mycothermus</taxon>
    </lineage>
</organism>
<dbReference type="Proteomes" id="UP001583172">
    <property type="component" value="Unassembled WGS sequence"/>
</dbReference>
<proteinExistence type="predicted"/>
<sequence length="361" mass="40577">MEATQSAAAEPATLSHPDAAYPDDEDTVEITIKFPPEKHNHTWSFTPTDTFEDLIQALSFQFPNYDWSKAKALPDKRPAGRTLKPLYTPAADSSLPLSTLHLTTLRILAPQTTALTTLQAQRDAAIAWKTRRQQMRAHQARHATRPKPTTSSPQISTLSSADSDYTFQSLRPLPHLPNSQHALTLLRRLASDPGIRSVMRQHRFRVGLLTEMDPASHTSASHEGVTRILGLNRNKGQVIELRLRTDAYDGWRDYRGVRRTLCHELTHNVYSEHDGDFWRLCRQLEREVERADYWGSAGRTVGGEAEYYQPPEGSEREQDEEGMVEDHGGWFGGTAAEMRARADRPAQQDDGGSGNSKEEAK</sequence>
<protein>
    <recommendedName>
        <fullName evidence="2">WLM domain-containing protein</fullName>
    </recommendedName>
</protein>
<reference evidence="3 4" key="1">
    <citation type="journal article" date="2024" name="Commun. Biol.">
        <title>Comparative genomic analysis of thermophilic fungi reveals convergent evolutionary adaptations and gene losses.</title>
        <authorList>
            <person name="Steindorff A.S."/>
            <person name="Aguilar-Pontes M.V."/>
            <person name="Robinson A.J."/>
            <person name="Andreopoulos B."/>
            <person name="LaButti K."/>
            <person name="Kuo A."/>
            <person name="Mondo S."/>
            <person name="Riley R."/>
            <person name="Otillar R."/>
            <person name="Haridas S."/>
            <person name="Lipzen A."/>
            <person name="Grimwood J."/>
            <person name="Schmutz J."/>
            <person name="Clum A."/>
            <person name="Reid I.D."/>
            <person name="Moisan M.C."/>
            <person name="Butler G."/>
            <person name="Nguyen T.T.M."/>
            <person name="Dewar K."/>
            <person name="Conant G."/>
            <person name="Drula E."/>
            <person name="Henrissat B."/>
            <person name="Hansel C."/>
            <person name="Singer S."/>
            <person name="Hutchinson M.I."/>
            <person name="de Vries R.P."/>
            <person name="Natvig D.O."/>
            <person name="Powell A.J."/>
            <person name="Tsang A."/>
            <person name="Grigoriev I.V."/>
        </authorList>
    </citation>
    <scope>NUCLEOTIDE SEQUENCE [LARGE SCALE GENOMIC DNA]</scope>
    <source>
        <strain evidence="3 4">CBS 620.91</strain>
    </source>
</reference>
<evidence type="ECO:0000313" key="3">
    <source>
        <dbReference type="EMBL" id="KAL1838982.1"/>
    </source>
</evidence>
<evidence type="ECO:0000259" key="2">
    <source>
        <dbReference type="PROSITE" id="PS51397"/>
    </source>
</evidence>
<dbReference type="Pfam" id="PF08325">
    <property type="entry name" value="WLM"/>
    <property type="match status" value="1"/>
</dbReference>
<gene>
    <name evidence="3" type="ORF">VTJ49DRAFT_2027</name>
</gene>